<gene>
    <name evidence="1" type="ORF">METZ01_LOCUS295453</name>
</gene>
<organism evidence="1">
    <name type="scientific">marine metagenome</name>
    <dbReference type="NCBI Taxonomy" id="408172"/>
    <lineage>
        <taxon>unclassified sequences</taxon>
        <taxon>metagenomes</taxon>
        <taxon>ecological metagenomes</taxon>
    </lineage>
</organism>
<reference evidence="1" key="1">
    <citation type="submission" date="2018-05" db="EMBL/GenBank/DDBJ databases">
        <authorList>
            <person name="Lanie J.A."/>
            <person name="Ng W.-L."/>
            <person name="Kazmierczak K.M."/>
            <person name="Andrzejewski T.M."/>
            <person name="Davidsen T.M."/>
            <person name="Wayne K.J."/>
            <person name="Tettelin H."/>
            <person name="Glass J.I."/>
            <person name="Rusch D."/>
            <person name="Podicherti R."/>
            <person name="Tsui H.-C.T."/>
            <person name="Winkler M.E."/>
        </authorList>
    </citation>
    <scope>NUCLEOTIDE SEQUENCE</scope>
</reference>
<sequence>MFSLLHPKLFNDNGIKFHRSLSRILKNLTVGFDPYPMR</sequence>
<protein>
    <submittedName>
        <fullName evidence="1">Uncharacterized protein</fullName>
    </submittedName>
</protein>
<dbReference type="EMBL" id="UINC01090553">
    <property type="protein sequence ID" value="SVC42599.1"/>
    <property type="molecule type" value="Genomic_DNA"/>
</dbReference>
<feature type="non-terminal residue" evidence="1">
    <location>
        <position position="38"/>
    </location>
</feature>
<proteinExistence type="predicted"/>
<dbReference type="AlphaFoldDB" id="A0A382M0W7"/>
<name>A0A382M0W7_9ZZZZ</name>
<accession>A0A382M0W7</accession>
<evidence type="ECO:0000313" key="1">
    <source>
        <dbReference type="EMBL" id="SVC42599.1"/>
    </source>
</evidence>